<sequence>MAGWTTGIEFESG</sequence>
<organism evidence="1">
    <name type="scientific">Arundo donax</name>
    <name type="common">Giant reed</name>
    <name type="synonym">Donax arundinaceus</name>
    <dbReference type="NCBI Taxonomy" id="35708"/>
    <lineage>
        <taxon>Eukaryota</taxon>
        <taxon>Viridiplantae</taxon>
        <taxon>Streptophyta</taxon>
        <taxon>Embryophyta</taxon>
        <taxon>Tracheophyta</taxon>
        <taxon>Spermatophyta</taxon>
        <taxon>Magnoliopsida</taxon>
        <taxon>Liliopsida</taxon>
        <taxon>Poales</taxon>
        <taxon>Poaceae</taxon>
        <taxon>PACMAD clade</taxon>
        <taxon>Arundinoideae</taxon>
        <taxon>Arundineae</taxon>
        <taxon>Arundo</taxon>
    </lineage>
</organism>
<reference evidence="1" key="1">
    <citation type="submission" date="2014-09" db="EMBL/GenBank/DDBJ databases">
        <authorList>
            <person name="Magalhaes I.L.F."/>
            <person name="Oliveira U."/>
            <person name="Santos F.R."/>
            <person name="Vidigal T.H.D.A."/>
            <person name="Brescovit A.D."/>
            <person name="Santos A.J."/>
        </authorList>
    </citation>
    <scope>NUCLEOTIDE SEQUENCE</scope>
    <source>
        <tissue evidence="1">Shoot tissue taken approximately 20 cm above the soil surface</tissue>
    </source>
</reference>
<dbReference type="EMBL" id="GBRH01252492">
    <property type="protein sequence ID" value="JAD45403.1"/>
    <property type="molecule type" value="Transcribed_RNA"/>
</dbReference>
<reference evidence="1" key="2">
    <citation type="journal article" date="2015" name="Data Brief">
        <title>Shoot transcriptome of the giant reed, Arundo donax.</title>
        <authorList>
            <person name="Barrero R.A."/>
            <person name="Guerrero F.D."/>
            <person name="Moolhuijzen P."/>
            <person name="Goolsby J.A."/>
            <person name="Tidwell J."/>
            <person name="Bellgard S.E."/>
            <person name="Bellgard M.I."/>
        </authorList>
    </citation>
    <scope>NUCLEOTIDE SEQUENCE</scope>
    <source>
        <tissue evidence="1">Shoot tissue taken approximately 20 cm above the soil surface</tissue>
    </source>
</reference>
<proteinExistence type="predicted"/>
<accession>A0A0A9A631</accession>
<name>A0A0A9A631_ARUDO</name>
<evidence type="ECO:0000313" key="1">
    <source>
        <dbReference type="EMBL" id="JAD45403.1"/>
    </source>
</evidence>
<protein>
    <submittedName>
        <fullName evidence="1">Uncharacterized protein</fullName>
    </submittedName>
</protein>